<dbReference type="SUPFAM" id="SSF56112">
    <property type="entry name" value="Protein kinase-like (PK-like)"/>
    <property type="match status" value="1"/>
</dbReference>
<protein>
    <submittedName>
        <fullName evidence="2">Serine/threonine protein kinase</fullName>
    </submittedName>
</protein>
<dbReference type="PROSITE" id="PS00108">
    <property type="entry name" value="PROTEIN_KINASE_ST"/>
    <property type="match status" value="1"/>
</dbReference>
<dbReference type="PROSITE" id="PS50011">
    <property type="entry name" value="PROTEIN_KINASE_DOM"/>
    <property type="match status" value="1"/>
</dbReference>
<dbReference type="GO" id="GO:0004674">
    <property type="term" value="F:protein serine/threonine kinase activity"/>
    <property type="evidence" value="ECO:0007669"/>
    <property type="project" value="UniProtKB-KW"/>
</dbReference>
<dbReference type="OrthoDB" id="4062651at2759"/>
<keyword evidence="2" id="KW-0418">Kinase</keyword>
<dbReference type="InterPro" id="IPR000719">
    <property type="entry name" value="Prot_kinase_dom"/>
</dbReference>
<keyword evidence="2" id="KW-0808">Transferase</keyword>
<dbReference type="InterPro" id="IPR008271">
    <property type="entry name" value="Ser/Thr_kinase_AS"/>
</dbReference>
<proteinExistence type="predicted"/>
<keyword evidence="3" id="KW-1185">Reference proteome</keyword>
<dbReference type="GO" id="GO:0005524">
    <property type="term" value="F:ATP binding"/>
    <property type="evidence" value="ECO:0007669"/>
    <property type="project" value="InterPro"/>
</dbReference>
<keyword evidence="2" id="KW-0723">Serine/threonine-protein kinase</keyword>
<dbReference type="PANTHER" id="PTHR44167:SF24">
    <property type="entry name" value="SERINE_THREONINE-PROTEIN KINASE CHK2"/>
    <property type="match status" value="1"/>
</dbReference>
<evidence type="ECO:0000313" key="3">
    <source>
        <dbReference type="Proteomes" id="UP000800094"/>
    </source>
</evidence>
<organism evidence="2 3">
    <name type="scientific">Trematosphaeria pertusa</name>
    <dbReference type="NCBI Taxonomy" id="390896"/>
    <lineage>
        <taxon>Eukaryota</taxon>
        <taxon>Fungi</taxon>
        <taxon>Dikarya</taxon>
        <taxon>Ascomycota</taxon>
        <taxon>Pezizomycotina</taxon>
        <taxon>Dothideomycetes</taxon>
        <taxon>Pleosporomycetidae</taxon>
        <taxon>Pleosporales</taxon>
        <taxon>Massarineae</taxon>
        <taxon>Trematosphaeriaceae</taxon>
        <taxon>Trematosphaeria</taxon>
    </lineage>
</organism>
<gene>
    <name evidence="2" type="ORF">BU26DRAFT_538434</name>
</gene>
<evidence type="ECO:0000259" key="1">
    <source>
        <dbReference type="PROSITE" id="PS50011"/>
    </source>
</evidence>
<dbReference type="Gene3D" id="1.10.510.10">
    <property type="entry name" value="Transferase(Phosphotransferase) domain 1"/>
    <property type="match status" value="1"/>
</dbReference>
<dbReference type="RefSeq" id="XP_033688795.1">
    <property type="nucleotide sequence ID" value="XM_033831460.1"/>
</dbReference>
<dbReference type="PANTHER" id="PTHR44167">
    <property type="entry name" value="OVARIAN-SPECIFIC SERINE/THREONINE-PROTEIN KINASE LOK-RELATED"/>
    <property type="match status" value="1"/>
</dbReference>
<dbReference type="GO" id="GO:0005634">
    <property type="term" value="C:nucleus"/>
    <property type="evidence" value="ECO:0007669"/>
    <property type="project" value="TreeGrafter"/>
</dbReference>
<feature type="domain" description="Protein kinase" evidence="1">
    <location>
        <begin position="1"/>
        <end position="309"/>
    </location>
</feature>
<reference evidence="2" key="1">
    <citation type="journal article" date="2020" name="Stud. Mycol.">
        <title>101 Dothideomycetes genomes: a test case for predicting lifestyles and emergence of pathogens.</title>
        <authorList>
            <person name="Haridas S."/>
            <person name="Albert R."/>
            <person name="Binder M."/>
            <person name="Bloem J."/>
            <person name="Labutti K."/>
            <person name="Salamov A."/>
            <person name="Andreopoulos B."/>
            <person name="Baker S."/>
            <person name="Barry K."/>
            <person name="Bills G."/>
            <person name="Bluhm B."/>
            <person name="Cannon C."/>
            <person name="Castanera R."/>
            <person name="Culley D."/>
            <person name="Daum C."/>
            <person name="Ezra D."/>
            <person name="Gonzalez J."/>
            <person name="Henrissat B."/>
            <person name="Kuo A."/>
            <person name="Liang C."/>
            <person name="Lipzen A."/>
            <person name="Lutzoni F."/>
            <person name="Magnuson J."/>
            <person name="Mondo S."/>
            <person name="Nolan M."/>
            <person name="Ohm R."/>
            <person name="Pangilinan J."/>
            <person name="Park H.-J."/>
            <person name="Ramirez L."/>
            <person name="Alfaro M."/>
            <person name="Sun H."/>
            <person name="Tritt A."/>
            <person name="Yoshinaga Y."/>
            <person name="Zwiers L.-H."/>
            <person name="Turgeon B."/>
            <person name="Goodwin S."/>
            <person name="Spatafora J."/>
            <person name="Crous P."/>
            <person name="Grigoriev I."/>
        </authorList>
    </citation>
    <scope>NUCLEOTIDE SEQUENCE</scope>
    <source>
        <strain evidence="2">CBS 122368</strain>
    </source>
</reference>
<dbReference type="GO" id="GO:0044773">
    <property type="term" value="P:mitotic DNA damage checkpoint signaling"/>
    <property type="evidence" value="ECO:0007669"/>
    <property type="project" value="TreeGrafter"/>
</dbReference>
<dbReference type="InterPro" id="IPR011009">
    <property type="entry name" value="Kinase-like_dom_sf"/>
</dbReference>
<name>A0A6A6ITF8_9PLEO</name>
<sequence>MLRTSVKVASTSSELVGATGRRYFFKELIQERPHLGRVWLATSGYDKFVLKDIPKDIFSGFNESIRPRLRENPYIRLPYLTDDFLSLVRKQIPMQARKQILKASLRGIVELHDRDIVHLDIKPNNIMVNRRHVNQETIVEHAQITDLENAAYLPKGRCIKGMLAGNDNWRSPEAHFKGELNKPSDIFSFGVVCIYAVLGRVIFGPDDDFQKHQVQCALPALIRLQRQVSYFGDQEGLNGLMKHVGDEEVNCQVLRMLWEERTEDYIPYEPFSNWSDVNDAVFKDLIQGMTNLDPTKRITAHQALEHPWFAGFEIN</sequence>
<dbReference type="GeneID" id="54584790"/>
<accession>A0A6A6ITF8</accession>
<dbReference type="SMART" id="SM00220">
    <property type="entry name" value="S_TKc"/>
    <property type="match status" value="1"/>
</dbReference>
<dbReference type="Pfam" id="PF00069">
    <property type="entry name" value="Pkinase"/>
    <property type="match status" value="1"/>
</dbReference>
<evidence type="ECO:0000313" key="2">
    <source>
        <dbReference type="EMBL" id="KAF2253791.1"/>
    </source>
</evidence>
<dbReference type="EMBL" id="ML987191">
    <property type="protein sequence ID" value="KAF2253791.1"/>
    <property type="molecule type" value="Genomic_DNA"/>
</dbReference>
<dbReference type="Proteomes" id="UP000800094">
    <property type="component" value="Unassembled WGS sequence"/>
</dbReference>
<dbReference type="AlphaFoldDB" id="A0A6A6ITF8"/>